<feature type="compositionally biased region" description="Gly residues" evidence="2">
    <location>
        <begin position="1038"/>
        <end position="1060"/>
    </location>
</feature>
<reference evidence="5" key="1">
    <citation type="submission" date="2023-03" db="EMBL/GenBank/DDBJ databases">
        <title>Massive genome expansion in bonnet fungi (Mycena s.s.) driven by repeated elements and novel gene families across ecological guilds.</title>
        <authorList>
            <consortium name="Lawrence Berkeley National Laboratory"/>
            <person name="Harder C.B."/>
            <person name="Miyauchi S."/>
            <person name="Viragh M."/>
            <person name="Kuo A."/>
            <person name="Thoen E."/>
            <person name="Andreopoulos B."/>
            <person name="Lu D."/>
            <person name="Skrede I."/>
            <person name="Drula E."/>
            <person name="Henrissat B."/>
            <person name="Morin E."/>
            <person name="Kohler A."/>
            <person name="Barry K."/>
            <person name="LaButti K."/>
            <person name="Morin E."/>
            <person name="Salamov A."/>
            <person name="Lipzen A."/>
            <person name="Mereny Z."/>
            <person name="Hegedus B."/>
            <person name="Baldrian P."/>
            <person name="Stursova M."/>
            <person name="Weitz H."/>
            <person name="Taylor A."/>
            <person name="Grigoriev I.V."/>
            <person name="Nagy L.G."/>
            <person name="Martin F."/>
            <person name="Kauserud H."/>
        </authorList>
    </citation>
    <scope>NUCLEOTIDE SEQUENCE</scope>
    <source>
        <strain evidence="5">CBHHK182m</strain>
    </source>
</reference>
<accession>A0AAD7HKD4</accession>
<keyword evidence="3" id="KW-1133">Transmembrane helix</keyword>
<dbReference type="Pfam" id="PF18758">
    <property type="entry name" value="KDZ"/>
    <property type="match status" value="1"/>
</dbReference>
<comment type="caution">
    <text evidence="5">The sequence shown here is derived from an EMBL/GenBank/DDBJ whole genome shotgun (WGS) entry which is preliminary data.</text>
</comment>
<gene>
    <name evidence="5" type="ORF">B0H16DRAFT_1737724</name>
</gene>
<dbReference type="InterPro" id="IPR041457">
    <property type="entry name" value="CxC2_KDZ-assoc"/>
</dbReference>
<dbReference type="Proteomes" id="UP001215598">
    <property type="component" value="Unassembled WGS sequence"/>
</dbReference>
<feature type="compositionally biased region" description="Polar residues" evidence="2">
    <location>
        <begin position="1"/>
        <end position="17"/>
    </location>
</feature>
<dbReference type="EMBL" id="JARKIB010000219">
    <property type="protein sequence ID" value="KAJ7722526.1"/>
    <property type="molecule type" value="Genomic_DNA"/>
</dbReference>
<dbReference type="AlphaFoldDB" id="A0AAD7HKD4"/>
<feature type="coiled-coil region" evidence="1">
    <location>
        <begin position="920"/>
        <end position="947"/>
    </location>
</feature>
<keyword evidence="3" id="KW-0472">Membrane</keyword>
<feature type="domain" description="CxC2-like cysteine cluster KDZ transposase-associated" evidence="4">
    <location>
        <begin position="175"/>
        <end position="279"/>
    </location>
</feature>
<keyword evidence="3" id="KW-0812">Transmembrane</keyword>
<organism evidence="5 6">
    <name type="scientific">Mycena metata</name>
    <dbReference type="NCBI Taxonomy" id="1033252"/>
    <lineage>
        <taxon>Eukaryota</taxon>
        <taxon>Fungi</taxon>
        <taxon>Dikarya</taxon>
        <taxon>Basidiomycota</taxon>
        <taxon>Agaricomycotina</taxon>
        <taxon>Agaricomycetes</taxon>
        <taxon>Agaricomycetidae</taxon>
        <taxon>Agaricales</taxon>
        <taxon>Marasmiineae</taxon>
        <taxon>Mycenaceae</taxon>
        <taxon>Mycena</taxon>
    </lineage>
</organism>
<dbReference type="InterPro" id="IPR040521">
    <property type="entry name" value="KDZ"/>
</dbReference>
<dbReference type="Pfam" id="PF18803">
    <property type="entry name" value="CxC2"/>
    <property type="match status" value="1"/>
</dbReference>
<name>A0AAD7HKD4_9AGAR</name>
<feature type="region of interest" description="Disordered" evidence="2">
    <location>
        <begin position="1027"/>
        <end position="1060"/>
    </location>
</feature>
<evidence type="ECO:0000256" key="2">
    <source>
        <dbReference type="SAM" id="MobiDB-lite"/>
    </source>
</evidence>
<proteinExistence type="predicted"/>
<dbReference type="PANTHER" id="PTHR33096">
    <property type="entry name" value="CXC2 DOMAIN-CONTAINING PROTEIN"/>
    <property type="match status" value="1"/>
</dbReference>
<protein>
    <recommendedName>
        <fullName evidence="4">CxC2-like cysteine cluster KDZ transposase-associated domain-containing protein</fullName>
    </recommendedName>
</protein>
<evidence type="ECO:0000256" key="3">
    <source>
        <dbReference type="SAM" id="Phobius"/>
    </source>
</evidence>
<dbReference type="PANTHER" id="PTHR33096:SF1">
    <property type="entry name" value="CXC1-LIKE CYSTEINE CLUSTER ASSOCIATED WITH KDZ TRANSPOSASES DOMAIN-CONTAINING PROTEIN"/>
    <property type="match status" value="1"/>
</dbReference>
<feature type="transmembrane region" description="Helical" evidence="3">
    <location>
        <begin position="445"/>
        <end position="463"/>
    </location>
</feature>
<keyword evidence="6" id="KW-1185">Reference proteome</keyword>
<sequence>MRRSLATSSLRAPNRSQRPTRDFYEYETRASETSRDSGFYLSNDGLRAFRSAHNIGPKKRRVCPSDLVDAFGEWMPLPGAEEAAVEAAVDDSDPNASAGEKRKRYLSSDEPMRLWRELKQFFFDETLRHDGLGDALDENACPCCQVPYTRTSRRFNPLHRVKEWNGTFWLPTTLLKIGCIYQLGHGGHPCRRPAPVTHEMVVMDTEAIHTVCYRYCGCDRADRANNLEQLMRNGWYPATTVDPETCTTFAALETFRALNVVGNINVHDFVGAMERQTDPCQVEKVPDRYKSFGLMARQYSFLKRMKRAGRGHDGGLLDGTKNGECAVLCWACPQDGKNLPDGWRDVAPEFQIACVRTSVKIRHWATGGATSSRNKPYKEHLRNYVAEKDVSTCIAFAALLQKDTRLTTGLRCSGVGGVVCARHELVRPQGIGDLQKGERYANMDYILFSAILGITAMFLAISYDIACQWQINLRKRMESLPERLQLDLALITLLLALPVWHASAHEEACQRQNSLTYLDGVGRTDGEGIERTWSVLNPIAWATKEMGAGPRHDAIEDKIDHHNFEKNIGAGTTLPRRLILAIDERDRQVAAFQEVDSTLRSEVRKEWQQKIDAWKADRTQPNPYIIAGGRDGGPTEAQIRLSLTHDEAQEASTGGAKLHGSSVTSFLVGGLQLEEAQQRIKREARGRVLLAGDQQQRVQEMRVAFFSKLGRWRKLQAVYMPAAVHQLEKEEDTRNPDLPPLSAEDVKLYLPSALRQADRENSCRKGLPTMEGKLREGQCHDSLRVLRSRLHAKCHLLNYRDESAVGQRAATRAGTLIERIGERVDAASGKYRRARATLIVLRGPAACERFRELKPSDVQLDEEREVDAKARKRLGRIGSKFRRHGPSLSSKNKSFSWIWTDGGGPGEDEVELHDSVRVEWSKAKARKERWEEEVDLLREEMKRVLRFLQWRSVWWELRRTSREQVSRELASGLEAYAVRQAALHRNIARKFKTAWETSAETAVRMAVREDTLLMEGMQAFARMESVAGRPESAREGAGNAGEDGGNAGGSAGRGEGKGAC</sequence>
<evidence type="ECO:0000313" key="6">
    <source>
        <dbReference type="Proteomes" id="UP001215598"/>
    </source>
</evidence>
<evidence type="ECO:0000259" key="4">
    <source>
        <dbReference type="Pfam" id="PF18803"/>
    </source>
</evidence>
<feature type="region of interest" description="Disordered" evidence="2">
    <location>
        <begin position="1"/>
        <end position="20"/>
    </location>
</feature>
<evidence type="ECO:0000256" key="1">
    <source>
        <dbReference type="SAM" id="Coils"/>
    </source>
</evidence>
<keyword evidence="1" id="KW-0175">Coiled coil</keyword>
<evidence type="ECO:0000313" key="5">
    <source>
        <dbReference type="EMBL" id="KAJ7722526.1"/>
    </source>
</evidence>